<evidence type="ECO:0000313" key="9">
    <source>
        <dbReference type="Proteomes" id="UP001501074"/>
    </source>
</evidence>
<dbReference type="SUPFAM" id="SSF54211">
    <property type="entry name" value="Ribosomal protein S5 domain 2-like"/>
    <property type="match status" value="1"/>
</dbReference>
<dbReference type="InterPro" id="IPR020574">
    <property type="entry name" value="Ribosomal_uS9_CS"/>
</dbReference>
<dbReference type="NCBIfam" id="NF001099">
    <property type="entry name" value="PRK00132.1"/>
    <property type="match status" value="1"/>
</dbReference>
<dbReference type="PANTHER" id="PTHR21569:SF1">
    <property type="entry name" value="SMALL RIBOSOMAL SUBUNIT PROTEIN US9M"/>
    <property type="match status" value="1"/>
</dbReference>
<proteinExistence type="inferred from homology"/>
<evidence type="ECO:0000256" key="3">
    <source>
        <dbReference type="ARBA" id="ARBA00023274"/>
    </source>
</evidence>
<dbReference type="PANTHER" id="PTHR21569">
    <property type="entry name" value="RIBOSOMAL PROTEIN S9"/>
    <property type="match status" value="1"/>
</dbReference>
<feature type="region of interest" description="Disordered" evidence="7">
    <location>
        <begin position="128"/>
        <end position="167"/>
    </location>
</feature>
<feature type="compositionally biased region" description="Low complexity" evidence="7">
    <location>
        <begin position="33"/>
        <end position="45"/>
    </location>
</feature>
<dbReference type="InterPro" id="IPR000754">
    <property type="entry name" value="Ribosomal_uS9"/>
</dbReference>
<evidence type="ECO:0000256" key="6">
    <source>
        <dbReference type="RuleBase" id="RU003815"/>
    </source>
</evidence>
<dbReference type="HAMAP" id="MF_00532_B">
    <property type="entry name" value="Ribosomal_uS9_B"/>
    <property type="match status" value="1"/>
</dbReference>
<gene>
    <name evidence="5 8" type="primary">rpsI</name>
    <name evidence="8" type="ORF">GCM10022223_36080</name>
</gene>
<evidence type="ECO:0000256" key="7">
    <source>
        <dbReference type="SAM" id="MobiDB-lite"/>
    </source>
</evidence>
<dbReference type="PROSITE" id="PS00360">
    <property type="entry name" value="RIBOSOMAL_S9"/>
    <property type="match status" value="1"/>
</dbReference>
<dbReference type="Gene3D" id="3.30.230.10">
    <property type="match status" value="1"/>
</dbReference>
<feature type="region of interest" description="Disordered" evidence="7">
    <location>
        <begin position="1"/>
        <end position="45"/>
    </location>
</feature>
<name>A0ABP6ZTM4_9ACTN</name>
<accession>A0ABP6ZTM4</accession>
<dbReference type="EMBL" id="BAAAZO010000006">
    <property type="protein sequence ID" value="GAA3616418.1"/>
    <property type="molecule type" value="Genomic_DNA"/>
</dbReference>
<keyword evidence="3 5" id="KW-0687">Ribonucleoprotein</keyword>
<dbReference type="InterPro" id="IPR020568">
    <property type="entry name" value="Ribosomal_Su5_D2-typ_SF"/>
</dbReference>
<dbReference type="RefSeq" id="WP_345718736.1">
    <property type="nucleotide sequence ID" value="NZ_BAAAZO010000006.1"/>
</dbReference>
<evidence type="ECO:0000313" key="8">
    <source>
        <dbReference type="EMBL" id="GAA3616418.1"/>
    </source>
</evidence>
<keyword evidence="9" id="KW-1185">Reference proteome</keyword>
<reference evidence="9" key="1">
    <citation type="journal article" date="2019" name="Int. J. Syst. Evol. Microbiol.">
        <title>The Global Catalogue of Microorganisms (GCM) 10K type strain sequencing project: providing services to taxonomists for standard genome sequencing and annotation.</title>
        <authorList>
            <consortium name="The Broad Institute Genomics Platform"/>
            <consortium name="The Broad Institute Genome Sequencing Center for Infectious Disease"/>
            <person name="Wu L."/>
            <person name="Ma J."/>
        </authorList>
    </citation>
    <scope>NUCLEOTIDE SEQUENCE [LARGE SCALE GENOMIC DNA]</scope>
    <source>
        <strain evidence="9">JCM 16902</strain>
    </source>
</reference>
<evidence type="ECO:0000256" key="2">
    <source>
        <dbReference type="ARBA" id="ARBA00022980"/>
    </source>
</evidence>
<dbReference type="InterPro" id="IPR023035">
    <property type="entry name" value="Ribosomal_uS9_bac/plastid"/>
</dbReference>
<evidence type="ECO:0000256" key="1">
    <source>
        <dbReference type="ARBA" id="ARBA00005251"/>
    </source>
</evidence>
<dbReference type="Proteomes" id="UP001501074">
    <property type="component" value="Unassembled WGS sequence"/>
</dbReference>
<keyword evidence="2 5" id="KW-0689">Ribosomal protein</keyword>
<comment type="caution">
    <text evidence="8">The sequence shown here is derived from an EMBL/GenBank/DDBJ whole genome shotgun (WGS) entry which is preliminary data.</text>
</comment>
<feature type="compositionally biased region" description="Basic residues" evidence="7">
    <location>
        <begin position="148"/>
        <end position="167"/>
    </location>
</feature>
<protein>
    <recommendedName>
        <fullName evidence="4 5">Small ribosomal subunit protein uS9</fullName>
    </recommendedName>
</protein>
<dbReference type="GO" id="GO:0005840">
    <property type="term" value="C:ribosome"/>
    <property type="evidence" value="ECO:0007669"/>
    <property type="project" value="UniProtKB-KW"/>
</dbReference>
<sequence>MTESTAEVADAATEEFEEDAPSSYTSATPAVKGSGSSIIAPGSATGRRKEAVARVRIIPGTGQWKINGRTIEDYFPNKVHQQLVNEPFRVTELEGRFDVIARLHGGGSSGQAGALRLGIARSLNEIDEETNRPSMKKAGFMTRDPRAKERKKAGLKKARKAPQYSKR</sequence>
<comment type="similarity">
    <text evidence="1 5 6">Belongs to the universal ribosomal protein uS9 family.</text>
</comment>
<feature type="compositionally biased region" description="Low complexity" evidence="7">
    <location>
        <begin position="1"/>
        <end position="11"/>
    </location>
</feature>
<dbReference type="InterPro" id="IPR014721">
    <property type="entry name" value="Ribsml_uS5_D2-typ_fold_subgr"/>
</dbReference>
<dbReference type="Pfam" id="PF00380">
    <property type="entry name" value="Ribosomal_S9"/>
    <property type="match status" value="1"/>
</dbReference>
<evidence type="ECO:0000256" key="4">
    <source>
        <dbReference type="ARBA" id="ARBA00035259"/>
    </source>
</evidence>
<organism evidence="8 9">
    <name type="scientific">Kineosporia mesophila</name>
    <dbReference type="NCBI Taxonomy" id="566012"/>
    <lineage>
        <taxon>Bacteria</taxon>
        <taxon>Bacillati</taxon>
        <taxon>Actinomycetota</taxon>
        <taxon>Actinomycetes</taxon>
        <taxon>Kineosporiales</taxon>
        <taxon>Kineosporiaceae</taxon>
        <taxon>Kineosporia</taxon>
    </lineage>
</organism>
<evidence type="ECO:0000256" key="5">
    <source>
        <dbReference type="HAMAP-Rule" id="MF_00532"/>
    </source>
</evidence>